<keyword evidence="1" id="KW-0812">Transmembrane</keyword>
<proteinExistence type="predicted"/>
<protein>
    <submittedName>
        <fullName evidence="4">Unannotated protein</fullName>
    </submittedName>
</protein>
<dbReference type="AlphaFoldDB" id="A0A6J7PYZ0"/>
<keyword evidence="1" id="KW-1133">Transmembrane helix</keyword>
<evidence type="ECO:0000256" key="1">
    <source>
        <dbReference type="SAM" id="Phobius"/>
    </source>
</evidence>
<dbReference type="PANTHER" id="PTHR41282:SF1">
    <property type="entry name" value="CONSERVED TRANSMEMBRANE PROTEIN-RELATED"/>
    <property type="match status" value="1"/>
</dbReference>
<feature type="transmembrane region" description="Helical" evidence="1">
    <location>
        <begin position="198"/>
        <end position="223"/>
    </location>
</feature>
<name>A0A6J7PYZ0_9ZZZZ</name>
<sequence length="262" mass="27568">MASKQSAGSPGSQQTFNKLVEQFGPLSASTKTLNEGGSGEPTQPSVSDVAPFVASDVLNKVALLGIIALAFGIGAAFFKVSPVIGFVAMLVSFGFVLISFFKPAAARITAPLYSVFMGVGLGVISRSYAQGNSTVVPLAIVATTAVFFAVLFLYRTGLVKVGSAFVRATVIATVGLLAAALVSIIFGMVVSFAHQSLIYLLIFGYMYLIVGVMNLFVDFAYVYKAQQAGVSKEGEWFAAQSIMISMVMIYLALLTIFTGGNR</sequence>
<dbReference type="Pfam" id="PF12811">
    <property type="entry name" value="BaxI_1"/>
    <property type="match status" value="1"/>
</dbReference>
<organism evidence="4">
    <name type="scientific">freshwater metagenome</name>
    <dbReference type="NCBI Taxonomy" id="449393"/>
    <lineage>
        <taxon>unclassified sequences</taxon>
        <taxon>metagenomes</taxon>
        <taxon>ecological metagenomes</taxon>
    </lineage>
</organism>
<reference evidence="4" key="1">
    <citation type="submission" date="2020-05" db="EMBL/GenBank/DDBJ databases">
        <authorList>
            <person name="Chiriac C."/>
            <person name="Salcher M."/>
            <person name="Ghai R."/>
            <person name="Kavagutti S V."/>
        </authorList>
    </citation>
    <scope>NUCLEOTIDE SEQUENCE</scope>
</reference>
<dbReference type="InterPro" id="IPR010539">
    <property type="entry name" value="BaxI_1-like"/>
</dbReference>
<feature type="transmembrane region" description="Helical" evidence="1">
    <location>
        <begin position="61"/>
        <end position="78"/>
    </location>
</feature>
<evidence type="ECO:0000313" key="4">
    <source>
        <dbReference type="EMBL" id="CAB5010597.1"/>
    </source>
</evidence>
<feature type="transmembrane region" description="Helical" evidence="1">
    <location>
        <begin position="166"/>
        <end position="192"/>
    </location>
</feature>
<gene>
    <name evidence="2" type="ORF">UFOPK3164_01709</name>
    <name evidence="3" type="ORF">UFOPK3427_01561</name>
    <name evidence="4" type="ORF">UFOPK4112_00287</name>
</gene>
<dbReference type="PANTHER" id="PTHR41282">
    <property type="entry name" value="CONSERVED TRANSMEMBRANE PROTEIN-RELATED"/>
    <property type="match status" value="1"/>
</dbReference>
<feature type="transmembrane region" description="Helical" evidence="1">
    <location>
        <begin position="84"/>
        <end position="101"/>
    </location>
</feature>
<feature type="transmembrane region" description="Helical" evidence="1">
    <location>
        <begin position="108"/>
        <end position="129"/>
    </location>
</feature>
<feature type="transmembrane region" description="Helical" evidence="1">
    <location>
        <begin position="235"/>
        <end position="257"/>
    </location>
</feature>
<evidence type="ECO:0000313" key="2">
    <source>
        <dbReference type="EMBL" id="CAB4834624.1"/>
    </source>
</evidence>
<accession>A0A6J7PYZ0</accession>
<dbReference type="EMBL" id="CAFBLT010000002">
    <property type="protein sequence ID" value="CAB4881819.1"/>
    <property type="molecule type" value="Genomic_DNA"/>
</dbReference>
<feature type="transmembrane region" description="Helical" evidence="1">
    <location>
        <begin position="135"/>
        <end position="154"/>
    </location>
</feature>
<keyword evidence="1" id="KW-0472">Membrane</keyword>
<dbReference type="EMBL" id="CAFBPM010000002">
    <property type="protein sequence ID" value="CAB5010597.1"/>
    <property type="molecule type" value="Genomic_DNA"/>
</dbReference>
<evidence type="ECO:0000313" key="3">
    <source>
        <dbReference type="EMBL" id="CAB4881819.1"/>
    </source>
</evidence>
<dbReference type="EMBL" id="CAFABE010000135">
    <property type="protein sequence ID" value="CAB4834624.1"/>
    <property type="molecule type" value="Genomic_DNA"/>
</dbReference>